<evidence type="ECO:0000256" key="3">
    <source>
        <dbReference type="SAM" id="SignalP"/>
    </source>
</evidence>
<keyword evidence="2" id="KW-0812">Transmembrane</keyword>
<evidence type="ECO:0008006" key="6">
    <source>
        <dbReference type="Google" id="ProtNLM"/>
    </source>
</evidence>
<proteinExistence type="predicted"/>
<keyword evidence="5" id="KW-1185">Reference proteome</keyword>
<evidence type="ECO:0000313" key="5">
    <source>
        <dbReference type="Proteomes" id="UP001287356"/>
    </source>
</evidence>
<feature type="transmembrane region" description="Helical" evidence="2">
    <location>
        <begin position="238"/>
        <end position="261"/>
    </location>
</feature>
<gene>
    <name evidence="4" type="ORF">B0T24DRAFT_607481</name>
</gene>
<organism evidence="4 5">
    <name type="scientific">Lasiosphaeria ovina</name>
    <dbReference type="NCBI Taxonomy" id="92902"/>
    <lineage>
        <taxon>Eukaryota</taxon>
        <taxon>Fungi</taxon>
        <taxon>Dikarya</taxon>
        <taxon>Ascomycota</taxon>
        <taxon>Pezizomycotina</taxon>
        <taxon>Sordariomycetes</taxon>
        <taxon>Sordariomycetidae</taxon>
        <taxon>Sordariales</taxon>
        <taxon>Lasiosphaeriaceae</taxon>
        <taxon>Lasiosphaeria</taxon>
    </lineage>
</organism>
<dbReference type="AlphaFoldDB" id="A0AAE0NMP8"/>
<reference evidence="4" key="2">
    <citation type="submission" date="2023-06" db="EMBL/GenBank/DDBJ databases">
        <authorList>
            <consortium name="Lawrence Berkeley National Laboratory"/>
            <person name="Haridas S."/>
            <person name="Hensen N."/>
            <person name="Bonometti L."/>
            <person name="Westerberg I."/>
            <person name="Brannstrom I.O."/>
            <person name="Guillou S."/>
            <person name="Cros-Aarteil S."/>
            <person name="Calhoun S."/>
            <person name="Kuo A."/>
            <person name="Mondo S."/>
            <person name="Pangilinan J."/>
            <person name="Riley R."/>
            <person name="Labutti K."/>
            <person name="Andreopoulos B."/>
            <person name="Lipzen A."/>
            <person name="Chen C."/>
            <person name="Yanf M."/>
            <person name="Daum C."/>
            <person name="Ng V."/>
            <person name="Clum A."/>
            <person name="Steindorff A."/>
            <person name="Ohm R."/>
            <person name="Martin F."/>
            <person name="Silar P."/>
            <person name="Natvig D."/>
            <person name="Lalanne C."/>
            <person name="Gautier V."/>
            <person name="Ament-Velasquez S.L."/>
            <person name="Kruys A."/>
            <person name="Hutchinson M.I."/>
            <person name="Powell A.J."/>
            <person name="Barry K."/>
            <person name="Miller A.N."/>
            <person name="Grigoriev I.V."/>
            <person name="Debuchy R."/>
            <person name="Gladieux P."/>
            <person name="Thoren M.H."/>
            <person name="Johannesson H."/>
        </authorList>
    </citation>
    <scope>NUCLEOTIDE SEQUENCE</scope>
    <source>
        <strain evidence="4">CBS 958.72</strain>
    </source>
</reference>
<feature type="compositionally biased region" description="Low complexity" evidence="1">
    <location>
        <begin position="172"/>
        <end position="226"/>
    </location>
</feature>
<evidence type="ECO:0000256" key="2">
    <source>
        <dbReference type="SAM" id="Phobius"/>
    </source>
</evidence>
<feature type="chain" id="PRO_5042218783" description="Mid2 domain-containing protein" evidence="3">
    <location>
        <begin position="26"/>
        <end position="306"/>
    </location>
</feature>
<keyword evidence="2" id="KW-0472">Membrane</keyword>
<evidence type="ECO:0000313" key="4">
    <source>
        <dbReference type="EMBL" id="KAK3384179.1"/>
    </source>
</evidence>
<sequence length="306" mass="31021">MMPSFSRARQLALVFAASFSTLAGAVENAPCYYPGGEPALGFFPCQAFNAPVSSCCPAGWTCFSNALCIATTDSNSFPNLTLGAVQRGACTNPAWNNNICGSACLDDDNKEGQLAACSSQSFCCENDFNAGKCKCSNNGGAFTISAGIPQTIIQVSDTTFTGTPSISIATNPPTTATTSRRSTSTRSTATPTTTPSTSASTAHSSSSTTSTSSGATTGTSSPSTSGDDGGDGNGRRNLIIGLVVGLVGGALLLGALGYFLYRRSQGRPQPGVNVVAGDFNSTSMQLAETDVNGPHYGGHYRAGGGA</sequence>
<reference evidence="4" key="1">
    <citation type="journal article" date="2023" name="Mol. Phylogenet. Evol.">
        <title>Genome-scale phylogeny and comparative genomics of the fungal order Sordariales.</title>
        <authorList>
            <person name="Hensen N."/>
            <person name="Bonometti L."/>
            <person name="Westerberg I."/>
            <person name="Brannstrom I.O."/>
            <person name="Guillou S."/>
            <person name="Cros-Aarteil S."/>
            <person name="Calhoun S."/>
            <person name="Haridas S."/>
            <person name="Kuo A."/>
            <person name="Mondo S."/>
            <person name="Pangilinan J."/>
            <person name="Riley R."/>
            <person name="LaButti K."/>
            <person name="Andreopoulos B."/>
            <person name="Lipzen A."/>
            <person name="Chen C."/>
            <person name="Yan M."/>
            <person name="Daum C."/>
            <person name="Ng V."/>
            <person name="Clum A."/>
            <person name="Steindorff A."/>
            <person name="Ohm R.A."/>
            <person name="Martin F."/>
            <person name="Silar P."/>
            <person name="Natvig D.O."/>
            <person name="Lalanne C."/>
            <person name="Gautier V."/>
            <person name="Ament-Velasquez S.L."/>
            <person name="Kruys A."/>
            <person name="Hutchinson M.I."/>
            <person name="Powell A.J."/>
            <person name="Barry K."/>
            <person name="Miller A.N."/>
            <person name="Grigoriev I.V."/>
            <person name="Debuchy R."/>
            <person name="Gladieux P."/>
            <person name="Hiltunen Thoren M."/>
            <person name="Johannesson H."/>
        </authorList>
    </citation>
    <scope>NUCLEOTIDE SEQUENCE</scope>
    <source>
        <strain evidence="4">CBS 958.72</strain>
    </source>
</reference>
<dbReference type="Proteomes" id="UP001287356">
    <property type="component" value="Unassembled WGS sequence"/>
</dbReference>
<evidence type="ECO:0000256" key="1">
    <source>
        <dbReference type="SAM" id="MobiDB-lite"/>
    </source>
</evidence>
<feature type="signal peptide" evidence="3">
    <location>
        <begin position="1"/>
        <end position="25"/>
    </location>
</feature>
<feature type="region of interest" description="Disordered" evidence="1">
    <location>
        <begin position="163"/>
        <end position="231"/>
    </location>
</feature>
<accession>A0AAE0NMP8</accession>
<dbReference type="EMBL" id="JAULSN010000001">
    <property type="protein sequence ID" value="KAK3384179.1"/>
    <property type="molecule type" value="Genomic_DNA"/>
</dbReference>
<name>A0AAE0NMP8_9PEZI</name>
<protein>
    <recommendedName>
        <fullName evidence="6">Mid2 domain-containing protein</fullName>
    </recommendedName>
</protein>
<keyword evidence="3" id="KW-0732">Signal</keyword>
<comment type="caution">
    <text evidence="4">The sequence shown here is derived from an EMBL/GenBank/DDBJ whole genome shotgun (WGS) entry which is preliminary data.</text>
</comment>
<keyword evidence="2" id="KW-1133">Transmembrane helix</keyword>